<name>A0A1T4R7F8_9ACTN</name>
<feature type="transmembrane region" description="Helical" evidence="1">
    <location>
        <begin position="200"/>
        <end position="217"/>
    </location>
</feature>
<dbReference type="Proteomes" id="UP000190637">
    <property type="component" value="Unassembled WGS sequence"/>
</dbReference>
<dbReference type="AlphaFoldDB" id="A0A1T4R7F8"/>
<feature type="transmembrane region" description="Helical" evidence="1">
    <location>
        <begin position="297"/>
        <end position="319"/>
    </location>
</feature>
<reference evidence="2 3" key="1">
    <citation type="submission" date="2017-02" db="EMBL/GenBank/DDBJ databases">
        <authorList>
            <person name="Peterson S.W."/>
        </authorList>
    </citation>
    <scope>NUCLEOTIDE SEQUENCE [LARGE SCALE GENOMIC DNA]</scope>
    <source>
        <strain evidence="2 3">DSM 45154</strain>
    </source>
</reference>
<keyword evidence="3" id="KW-1185">Reference proteome</keyword>
<evidence type="ECO:0008006" key="4">
    <source>
        <dbReference type="Google" id="ProtNLM"/>
    </source>
</evidence>
<dbReference type="STRING" id="1122192.SAMN02745673_02565"/>
<feature type="transmembrane region" description="Helical" evidence="1">
    <location>
        <begin position="12"/>
        <end position="34"/>
    </location>
</feature>
<feature type="transmembrane region" description="Helical" evidence="1">
    <location>
        <begin position="353"/>
        <end position="377"/>
    </location>
</feature>
<feature type="transmembrane region" description="Helical" evidence="1">
    <location>
        <begin position="178"/>
        <end position="193"/>
    </location>
</feature>
<feature type="transmembrane region" description="Helical" evidence="1">
    <location>
        <begin position="84"/>
        <end position="103"/>
    </location>
</feature>
<protein>
    <recommendedName>
        <fullName evidence="4">4-amino-4-deoxy-L-arabinose transferase and related glycosyltransferases of PMT family</fullName>
    </recommendedName>
</protein>
<dbReference type="EMBL" id="FUWS01000006">
    <property type="protein sequence ID" value="SKA11618.1"/>
    <property type="molecule type" value="Genomic_DNA"/>
</dbReference>
<organism evidence="2 3">
    <name type="scientific">Marinactinospora thermotolerans DSM 45154</name>
    <dbReference type="NCBI Taxonomy" id="1122192"/>
    <lineage>
        <taxon>Bacteria</taxon>
        <taxon>Bacillati</taxon>
        <taxon>Actinomycetota</taxon>
        <taxon>Actinomycetes</taxon>
        <taxon>Streptosporangiales</taxon>
        <taxon>Nocardiopsidaceae</taxon>
        <taxon>Marinactinospora</taxon>
    </lineage>
</organism>
<evidence type="ECO:0000256" key="1">
    <source>
        <dbReference type="SAM" id="Phobius"/>
    </source>
</evidence>
<evidence type="ECO:0000313" key="3">
    <source>
        <dbReference type="Proteomes" id="UP000190637"/>
    </source>
</evidence>
<proteinExistence type="predicted"/>
<keyword evidence="1" id="KW-0812">Transmembrane</keyword>
<gene>
    <name evidence="2" type="ORF">SAMN02745673_02565</name>
</gene>
<dbReference type="RefSeq" id="WP_078761872.1">
    <property type="nucleotide sequence ID" value="NZ_FUWS01000006.1"/>
</dbReference>
<evidence type="ECO:0000313" key="2">
    <source>
        <dbReference type="EMBL" id="SKA11618.1"/>
    </source>
</evidence>
<keyword evidence="1" id="KW-0472">Membrane</keyword>
<sequence>MRTRRPSVGRAAWALGAVCVGYAVAGVTLVPAGLPLGWDEAVYVGQYDPHRPAPFFSAPRARGVSVLAAPVVTVTASVVALRCFLAAAGALAMFAGFLPWLWVLPRPWAVPLAAFGYATLWPALFYAGAAMPNTYAAMACAAATGWFLDAARRPGARSPLWALAVALAVAGLMRPGEAFWLTAPLAAAVLLVPRWRRTGLAAAVVAGAFVGVLPWMVEAWTGGHGGLAARIARTGEIQGGAGPTFALPLAASALDGPLLCRPCTDGVRWPAVLWWLVLPLFVAAGVRTAVRARRAAAGWLPLTVGVCLAVTYVFFIGYAAPRFLLPSYALLFLPAALGVVGMVEAARPRWRPVIVAVIAVGLLAHLVIQGVILRHWVGVHGEVRRDQGAVIAELDRLGVDPPCVLTGTEAIPIAYRAGCASAAVGGHNGTHTLEGLLALSCRTPTALLTRGGGPAPQWAEGWNVYPVAGEAGPWAIHVPPWTPEAGRDGVPCPIG</sequence>
<dbReference type="OrthoDB" id="3458595at2"/>
<keyword evidence="1" id="KW-1133">Transmembrane helix</keyword>
<feature type="transmembrane region" description="Helical" evidence="1">
    <location>
        <begin position="325"/>
        <end position="346"/>
    </location>
</feature>
<accession>A0A1T4R7F8</accession>
<feature type="transmembrane region" description="Helical" evidence="1">
    <location>
        <begin position="272"/>
        <end position="290"/>
    </location>
</feature>